<dbReference type="InterPro" id="IPR011059">
    <property type="entry name" value="Metal-dep_hydrolase_composite"/>
</dbReference>
<name>A0A1H1S7B4_BRESA</name>
<protein>
    <recommendedName>
        <fullName evidence="1">Amidohydrolase 3 domain-containing protein</fullName>
    </recommendedName>
</protein>
<dbReference type="SUPFAM" id="SSF51556">
    <property type="entry name" value="Metallo-dependent hydrolases"/>
    <property type="match status" value="1"/>
</dbReference>
<accession>A0A1H1S7B4</accession>
<dbReference type="GO" id="GO:0016810">
    <property type="term" value="F:hydrolase activity, acting on carbon-nitrogen (but not peptide) bonds"/>
    <property type="evidence" value="ECO:0007669"/>
    <property type="project" value="InterPro"/>
</dbReference>
<reference evidence="2" key="1">
    <citation type="submission" date="2016-10" db="EMBL/GenBank/DDBJ databases">
        <authorList>
            <person name="Varghese N."/>
            <person name="Submissions S."/>
        </authorList>
    </citation>
    <scope>NUCLEOTIDE SEQUENCE [LARGE SCALE GENOMIC DNA]</scope>
    <source>
        <strain evidence="2">DSM 22082</strain>
    </source>
</reference>
<dbReference type="Pfam" id="PF07969">
    <property type="entry name" value="Amidohydro_3"/>
    <property type="match status" value="1"/>
</dbReference>
<dbReference type="CDD" id="cd01300">
    <property type="entry name" value="YtcJ_like"/>
    <property type="match status" value="1"/>
</dbReference>
<dbReference type="SUPFAM" id="SSF51338">
    <property type="entry name" value="Composite domain of metallo-dependent hydrolases"/>
    <property type="match status" value="1"/>
</dbReference>
<evidence type="ECO:0000259" key="1">
    <source>
        <dbReference type="Pfam" id="PF07969"/>
    </source>
</evidence>
<dbReference type="EMBL" id="LT629739">
    <property type="protein sequence ID" value="SDS43793.1"/>
    <property type="molecule type" value="Genomic_DNA"/>
</dbReference>
<dbReference type="Gene3D" id="2.30.40.10">
    <property type="entry name" value="Urease, subunit C, domain 1"/>
    <property type="match status" value="1"/>
</dbReference>
<proteinExistence type="predicted"/>
<dbReference type="AlphaFoldDB" id="A0A1H1S7B4"/>
<sequence>MTTVFTNATVFTGDENSALHEAVAIRCGRVLAVGDAETVSQVAGKGAETIDMNGTLVAPGFVEAHTHMTMLGQAVDKVQLRDCANLAEITDRLQEARRRQPDAAVILGAGWMFSAIPEGSPTAEMLDEVVPDIPVVLDSNDVHSSWVNTAALEAMGITASTPNPPGGEIVRDGDGRATGFLLENAAVEHAWTYLDEIATDDDRDRFLDNAFQVYLQNGVTAASDMALNEVDLATFRRRIDRDGRLPFPVSAYWLLRPTGDAEEDLQNVQRAVEVRDQVAQGPGAEWFRIAGVKFILDGVIDACTAAMRNPYANGQIPEPIWSLESASPVAVKADADGLQLALHAIGDHASEIALDLVEQCNRVNGPKIRTPRIEHLESVTDDTITRAAALGVVASMQPVHCDPAIMDNWVEMLGDERAESGFPWHKFREAGVTIALGTDAPTAPHQTSHNLFIALTTRSALEPGTQTYHEERAFAPASALTALTQHAAEAGGFVDGIGRILPGGRANLVVLDTDPFTADSDELLNSTVLRTLVDGELAWSK</sequence>
<dbReference type="PANTHER" id="PTHR22642:SF20">
    <property type="entry name" value="AMIDOHYDROLASE 3 DOMAIN-CONTAINING PROTEIN"/>
    <property type="match status" value="1"/>
</dbReference>
<dbReference type="Gene3D" id="3.10.310.70">
    <property type="match status" value="1"/>
</dbReference>
<dbReference type="InterPro" id="IPR032466">
    <property type="entry name" value="Metal_Hydrolase"/>
</dbReference>
<dbReference type="Proteomes" id="UP000199700">
    <property type="component" value="Chromosome"/>
</dbReference>
<dbReference type="PANTHER" id="PTHR22642">
    <property type="entry name" value="IMIDAZOLONEPROPIONASE"/>
    <property type="match status" value="1"/>
</dbReference>
<dbReference type="InterPro" id="IPR033932">
    <property type="entry name" value="YtcJ-like"/>
</dbReference>
<evidence type="ECO:0000313" key="3">
    <source>
        <dbReference type="Proteomes" id="UP000199700"/>
    </source>
</evidence>
<dbReference type="RefSeq" id="WP_092105280.1">
    <property type="nucleotide sequence ID" value="NZ_LT629739.1"/>
</dbReference>
<keyword evidence="3" id="KW-1185">Reference proteome</keyword>
<feature type="domain" description="Amidohydrolase 3" evidence="1">
    <location>
        <begin position="48"/>
        <end position="536"/>
    </location>
</feature>
<dbReference type="InterPro" id="IPR013108">
    <property type="entry name" value="Amidohydro_3"/>
</dbReference>
<dbReference type="OrthoDB" id="3238066at2"/>
<dbReference type="STRING" id="629680.SAMN04489751_2014"/>
<evidence type="ECO:0000313" key="2">
    <source>
        <dbReference type="EMBL" id="SDS43793.1"/>
    </source>
</evidence>
<gene>
    <name evidence="2" type="ORF">SAMN04489751_2014</name>
</gene>
<organism evidence="2 3">
    <name type="scientific">Brevibacterium sandarakinum</name>
    <dbReference type="NCBI Taxonomy" id="629680"/>
    <lineage>
        <taxon>Bacteria</taxon>
        <taxon>Bacillati</taxon>
        <taxon>Actinomycetota</taxon>
        <taxon>Actinomycetes</taxon>
        <taxon>Micrococcales</taxon>
        <taxon>Brevibacteriaceae</taxon>
        <taxon>Brevibacterium</taxon>
    </lineage>
</organism>
<dbReference type="Gene3D" id="3.20.20.140">
    <property type="entry name" value="Metal-dependent hydrolases"/>
    <property type="match status" value="1"/>
</dbReference>